<evidence type="ECO:0000256" key="2">
    <source>
        <dbReference type="ARBA" id="ARBA00013081"/>
    </source>
</evidence>
<evidence type="ECO:0000256" key="5">
    <source>
        <dbReference type="ARBA" id="ARBA00040722"/>
    </source>
</evidence>
<evidence type="ECO:0000256" key="6">
    <source>
        <dbReference type="SAM" id="Coils"/>
    </source>
</evidence>
<keyword evidence="7" id="KW-1133">Transmembrane helix</keyword>
<evidence type="ECO:0000256" key="1">
    <source>
        <dbReference type="ARBA" id="ARBA00006717"/>
    </source>
</evidence>
<reference evidence="8" key="1">
    <citation type="submission" date="2022-03" db="EMBL/GenBank/DDBJ databases">
        <authorList>
            <person name="Martin C."/>
        </authorList>
    </citation>
    <scope>NUCLEOTIDE SEQUENCE</scope>
</reference>
<dbReference type="EMBL" id="CAIIXF020000012">
    <property type="protein sequence ID" value="CAH1801293.1"/>
    <property type="molecule type" value="Genomic_DNA"/>
</dbReference>
<dbReference type="InterPro" id="IPR029033">
    <property type="entry name" value="His_PPase_superfam"/>
</dbReference>
<dbReference type="GO" id="GO:0004722">
    <property type="term" value="F:protein serine/threonine phosphatase activity"/>
    <property type="evidence" value="ECO:0007669"/>
    <property type="project" value="UniProtKB-EC"/>
</dbReference>
<evidence type="ECO:0000313" key="9">
    <source>
        <dbReference type="Proteomes" id="UP000749559"/>
    </source>
</evidence>
<keyword evidence="7" id="KW-0812">Transmembrane</keyword>
<keyword evidence="7" id="KW-0472">Membrane</keyword>
<dbReference type="Proteomes" id="UP000749559">
    <property type="component" value="Unassembled WGS sequence"/>
</dbReference>
<gene>
    <name evidence="8" type="ORF">OFUS_LOCUS25100</name>
</gene>
<evidence type="ECO:0000256" key="3">
    <source>
        <dbReference type="ARBA" id="ARBA00022801"/>
    </source>
</evidence>
<comment type="similarity">
    <text evidence="1">Belongs to the phosphoglycerate mutase family. BPG-dependent PGAM subfamily.</text>
</comment>
<dbReference type="InterPro" id="IPR013078">
    <property type="entry name" value="His_Pase_superF_clade-1"/>
</dbReference>
<dbReference type="OrthoDB" id="2118094at2759"/>
<keyword evidence="6" id="KW-0175">Coiled coil</keyword>
<name>A0A8S4Q5Z4_OWEFU</name>
<dbReference type="InterPro" id="IPR051021">
    <property type="entry name" value="Mito_Ser/Thr_phosphatase"/>
</dbReference>
<dbReference type="GO" id="GO:0090141">
    <property type="term" value="P:positive regulation of mitochondrial fission"/>
    <property type="evidence" value="ECO:0007669"/>
    <property type="project" value="TreeGrafter"/>
</dbReference>
<protein>
    <recommendedName>
        <fullName evidence="4">Serine/threonine-protein phosphatase PGAM5, mitochondrial</fullName>
        <ecNumber evidence="2">3.1.3.16</ecNumber>
    </recommendedName>
    <alternativeName>
        <fullName evidence="5">Serine/threonine-protein phosphatase Pgam5, mitochondrial</fullName>
    </alternativeName>
</protein>
<proteinExistence type="inferred from homology"/>
<feature type="transmembrane region" description="Helical" evidence="7">
    <location>
        <begin position="16"/>
        <end position="38"/>
    </location>
</feature>
<dbReference type="Pfam" id="PF00300">
    <property type="entry name" value="His_Phos_1"/>
    <property type="match status" value="1"/>
</dbReference>
<dbReference type="PANTHER" id="PTHR20935:SF0">
    <property type="entry name" value="SERINE_THREONINE-PROTEIN PHOSPHATASE PGAM5, MITOCHONDRIAL"/>
    <property type="match status" value="1"/>
</dbReference>
<dbReference type="GO" id="GO:0005739">
    <property type="term" value="C:mitochondrion"/>
    <property type="evidence" value="ECO:0007669"/>
    <property type="project" value="TreeGrafter"/>
</dbReference>
<evidence type="ECO:0000256" key="4">
    <source>
        <dbReference type="ARBA" id="ARBA00039765"/>
    </source>
</evidence>
<dbReference type="CDD" id="cd07067">
    <property type="entry name" value="HP_PGM_like"/>
    <property type="match status" value="1"/>
</dbReference>
<evidence type="ECO:0000313" key="8">
    <source>
        <dbReference type="EMBL" id="CAH1801293.1"/>
    </source>
</evidence>
<keyword evidence="9" id="KW-1185">Reference proteome</keyword>
<dbReference type="SUPFAM" id="SSF53254">
    <property type="entry name" value="Phosphoglycerate mutase-like"/>
    <property type="match status" value="1"/>
</dbReference>
<dbReference type="EC" id="3.1.3.16" evidence="2"/>
<dbReference type="PANTHER" id="PTHR20935">
    <property type="entry name" value="PHOSPHOGLYCERATE MUTASE-RELATED"/>
    <property type="match status" value="1"/>
</dbReference>
<accession>A0A8S4Q5Z4</accession>
<feature type="coiled-coil region" evidence="6">
    <location>
        <begin position="52"/>
        <end position="79"/>
    </location>
</feature>
<dbReference type="AlphaFoldDB" id="A0A8S4Q5Z4"/>
<evidence type="ECO:0000256" key="7">
    <source>
        <dbReference type="SAM" id="Phobius"/>
    </source>
</evidence>
<organism evidence="8 9">
    <name type="scientific">Owenia fusiformis</name>
    <name type="common">Polychaete worm</name>
    <dbReference type="NCBI Taxonomy" id="6347"/>
    <lineage>
        <taxon>Eukaryota</taxon>
        <taxon>Metazoa</taxon>
        <taxon>Spiralia</taxon>
        <taxon>Lophotrochozoa</taxon>
        <taxon>Annelida</taxon>
        <taxon>Polychaeta</taxon>
        <taxon>Sedentaria</taxon>
        <taxon>Canalipalpata</taxon>
        <taxon>Sabellida</taxon>
        <taxon>Oweniida</taxon>
        <taxon>Oweniidae</taxon>
        <taxon>Owenia</taxon>
    </lineage>
</organism>
<sequence length="317" mass="37039">MERTNNKLQHKPNSTVIYFTCTLMLFLLPSCMVIYIAMSAHQSQCNNLVTVSMTTTNKIQELQESYASLQAEYKRLTLEFSSNILDINSEVGKLEKDIIRNETKTTPRRWIDNWDKLANHRPSVKRVLYLVRHGDYNVNSDHMLTSLGHTQANITGQWLKRRERKYAIQFKRLISSTYHRCVQTSEHILKYFPTLSNLTDQMLIEGWAIPPRTNLDTFPKWEEYPYKADKKRLDLAFQKYFHRAEQNELSDVHEIIVAHSNMLRYLIMRALQFPVDIWSRVSIIHAAISVLTITPDGYVLLESLGDNTHIPIHLQSS</sequence>
<dbReference type="SMART" id="SM00855">
    <property type="entry name" value="PGAM"/>
    <property type="match status" value="1"/>
</dbReference>
<dbReference type="Gene3D" id="3.40.50.1240">
    <property type="entry name" value="Phosphoglycerate mutase-like"/>
    <property type="match status" value="1"/>
</dbReference>
<keyword evidence="3" id="KW-0378">Hydrolase</keyword>
<comment type="caution">
    <text evidence="8">The sequence shown here is derived from an EMBL/GenBank/DDBJ whole genome shotgun (WGS) entry which is preliminary data.</text>
</comment>